<comment type="caution">
    <text evidence="1">The sequence shown here is derived from an EMBL/GenBank/DDBJ whole genome shotgun (WGS) entry which is preliminary data.</text>
</comment>
<dbReference type="GeneID" id="39589350"/>
<evidence type="ECO:0000313" key="1">
    <source>
        <dbReference type="EMBL" id="RSH86540.1"/>
    </source>
</evidence>
<accession>A0A427Y633</accession>
<name>A0A427Y633_9TREE</name>
<gene>
    <name evidence="1" type="ORF">EHS24_004807</name>
</gene>
<dbReference type="EMBL" id="RSCE01000002">
    <property type="protein sequence ID" value="RSH86540.1"/>
    <property type="molecule type" value="Genomic_DNA"/>
</dbReference>
<dbReference type="Proteomes" id="UP000279236">
    <property type="component" value="Unassembled WGS sequence"/>
</dbReference>
<dbReference type="STRING" id="105984.A0A427Y633"/>
<organism evidence="1 2">
    <name type="scientific">Apiotrichum porosum</name>
    <dbReference type="NCBI Taxonomy" id="105984"/>
    <lineage>
        <taxon>Eukaryota</taxon>
        <taxon>Fungi</taxon>
        <taxon>Dikarya</taxon>
        <taxon>Basidiomycota</taxon>
        <taxon>Agaricomycotina</taxon>
        <taxon>Tremellomycetes</taxon>
        <taxon>Trichosporonales</taxon>
        <taxon>Trichosporonaceae</taxon>
        <taxon>Apiotrichum</taxon>
    </lineage>
</organism>
<protein>
    <submittedName>
        <fullName evidence="1">Uncharacterized protein</fullName>
    </submittedName>
</protein>
<dbReference type="AlphaFoldDB" id="A0A427Y633"/>
<evidence type="ECO:0000313" key="2">
    <source>
        <dbReference type="Proteomes" id="UP000279236"/>
    </source>
</evidence>
<dbReference type="RefSeq" id="XP_028479325.1">
    <property type="nucleotide sequence ID" value="XM_028620353.1"/>
</dbReference>
<keyword evidence="2" id="KW-1185">Reference proteome</keyword>
<proteinExistence type="predicted"/>
<sequence length="409" mass="47385">MRILTALPKLREAPHNDEYKIYTESRLRALAMCLGAGNCHPNALKIMIMASKWCHATWYGQHWDTGEGVWCRGMYDSLERQGYTVLNGGDGDIDYVKYLHRQLGDLVKVVVGDDDGRTYRSIADHFKTRDRPDGLPAWKYFRYSYWPSNDATVVGEPWVITAEPHRFDQSDKDYNNFTYIGYTMNPVGDMKAMPHVPWEERDNRVWILGKWLHYFYPELSGNMVGVTNFSSALPELEKEFPGFKFVGGWFDNRHDQDKAKIPLDEPEGITNLGKLNATQFDIEVSKSKLMLGLGWPTISPSPYRAIAMGVPFSNPFATDRHMQHTGLYREGTEPWNYTSFVETIRKALQTPVHPYTFERMKPEAVDERIRWLMDTDWRGEAQQILDARISGHETQHHPQNKLGYQTFEM</sequence>
<reference evidence="1 2" key="1">
    <citation type="submission" date="2018-11" db="EMBL/GenBank/DDBJ databases">
        <title>Genome sequence of Apiotrichum porosum DSM 27194.</title>
        <authorList>
            <person name="Aliyu H."/>
            <person name="Gorte O."/>
            <person name="Ochsenreither K."/>
        </authorList>
    </citation>
    <scope>NUCLEOTIDE SEQUENCE [LARGE SCALE GENOMIC DNA]</scope>
    <source>
        <strain evidence="1 2">DSM 27194</strain>
    </source>
</reference>
<dbReference type="OrthoDB" id="2113294at2759"/>